<comment type="caution">
    <text evidence="1">The sequence shown here is derived from an EMBL/GenBank/DDBJ whole genome shotgun (WGS) entry which is preliminary data.</text>
</comment>
<dbReference type="RefSeq" id="WP_264716611.1">
    <property type="nucleotide sequence ID" value="NZ_JAPDNT010000044.1"/>
</dbReference>
<evidence type="ECO:0000313" key="1">
    <source>
        <dbReference type="EMBL" id="MCW3477651.1"/>
    </source>
</evidence>
<dbReference type="EMBL" id="JAPDNT010000044">
    <property type="protein sequence ID" value="MCW3477651.1"/>
    <property type="molecule type" value="Genomic_DNA"/>
</dbReference>
<evidence type="ECO:0000313" key="2">
    <source>
        <dbReference type="Proteomes" id="UP001165679"/>
    </source>
</evidence>
<protein>
    <submittedName>
        <fullName evidence="1">Uncharacterized protein</fullName>
    </submittedName>
</protein>
<sequence length="107" mass="10353">MRVGELAVLLARVDVRALALEAVRAQAAAMAEAVRTGLPVGALRESVGVVATADGAVVGSALAAAARREFGTAGAAPVPFLGPVAAQRGAELARAVGEAVAGVLGGV</sequence>
<name>A0AA41YPF8_9PROT</name>
<dbReference type="AlphaFoldDB" id="A0AA41YPF8"/>
<organism evidence="1 2">
    <name type="scientific">Limobrevibacterium gyesilva</name>
    <dbReference type="NCBI Taxonomy" id="2991712"/>
    <lineage>
        <taxon>Bacteria</taxon>
        <taxon>Pseudomonadati</taxon>
        <taxon>Pseudomonadota</taxon>
        <taxon>Alphaproteobacteria</taxon>
        <taxon>Acetobacterales</taxon>
        <taxon>Acetobacteraceae</taxon>
        <taxon>Limobrevibacterium</taxon>
    </lineage>
</organism>
<accession>A0AA41YPF8</accession>
<keyword evidence="2" id="KW-1185">Reference proteome</keyword>
<dbReference type="Proteomes" id="UP001165679">
    <property type="component" value="Unassembled WGS sequence"/>
</dbReference>
<proteinExistence type="predicted"/>
<gene>
    <name evidence="1" type="ORF">OL599_24120</name>
</gene>
<reference evidence="1" key="1">
    <citation type="submission" date="2022-09" db="EMBL/GenBank/DDBJ databases">
        <title>Rhodovastum sp. nov. RN2-1 isolated from soil in Seongnam, South Korea.</title>
        <authorList>
            <person name="Le N.T."/>
        </authorList>
    </citation>
    <scope>NUCLEOTIDE SEQUENCE</scope>
    <source>
        <strain evidence="1">RN2-1</strain>
    </source>
</reference>
<reference evidence="1" key="2">
    <citation type="submission" date="2022-10" db="EMBL/GenBank/DDBJ databases">
        <authorList>
            <person name="Trinh H.N."/>
        </authorList>
    </citation>
    <scope>NUCLEOTIDE SEQUENCE</scope>
    <source>
        <strain evidence="1">RN2-1</strain>
    </source>
</reference>